<dbReference type="AlphaFoldDB" id="A0A916K8H0"/>
<dbReference type="EMBL" id="CAJVAS010000033">
    <property type="protein sequence ID" value="CAG7645992.1"/>
    <property type="molecule type" value="Genomic_DNA"/>
</dbReference>
<comment type="caution">
    <text evidence="2">The sequence shown here is derived from an EMBL/GenBank/DDBJ whole genome shotgun (WGS) entry which is preliminary data.</text>
</comment>
<name>A0A916K8H0_9BACL</name>
<dbReference type="InterPro" id="IPR013538">
    <property type="entry name" value="ASHA1/2-like_C"/>
</dbReference>
<gene>
    <name evidence="2" type="ORF">PAESOLCIP111_05072</name>
</gene>
<proteinExistence type="predicted"/>
<keyword evidence="3" id="KW-1185">Reference proteome</keyword>
<sequence length="153" mass="17197">MKLEYVFYIGAHPDQVWDVLFDPARSFQAFLGGVIRSTCRVGDRIEFVGPGADGEETVHIYGTVLAYEPGKVLSYTDHPGPSHYAEHADMESRVTLTLERVGSCTKLHLLNDQWTDNNPLFGKTEQYWWMILSNIKSIAETGKPLDFGFGKSP</sequence>
<feature type="domain" description="Activator of Hsp90 ATPase homologue 1/2-like C-terminal" evidence="1">
    <location>
        <begin position="11"/>
        <end position="139"/>
    </location>
</feature>
<reference evidence="2" key="1">
    <citation type="submission" date="2021-06" db="EMBL/GenBank/DDBJ databases">
        <authorList>
            <person name="Criscuolo A."/>
        </authorList>
    </citation>
    <scope>NUCLEOTIDE SEQUENCE</scope>
    <source>
        <strain evidence="2">CIP111600</strain>
    </source>
</reference>
<evidence type="ECO:0000313" key="2">
    <source>
        <dbReference type="EMBL" id="CAG7645992.1"/>
    </source>
</evidence>
<evidence type="ECO:0000259" key="1">
    <source>
        <dbReference type="Pfam" id="PF08327"/>
    </source>
</evidence>
<dbReference type="Pfam" id="PF08327">
    <property type="entry name" value="AHSA1"/>
    <property type="match status" value="1"/>
</dbReference>
<dbReference type="RefSeq" id="WP_218094787.1">
    <property type="nucleotide sequence ID" value="NZ_CAJVAS010000033.1"/>
</dbReference>
<dbReference type="Proteomes" id="UP000693672">
    <property type="component" value="Unassembled WGS sequence"/>
</dbReference>
<accession>A0A916K8H0</accession>
<organism evidence="2 3">
    <name type="scientific">Paenibacillus solanacearum</name>
    <dbReference type="NCBI Taxonomy" id="2048548"/>
    <lineage>
        <taxon>Bacteria</taxon>
        <taxon>Bacillati</taxon>
        <taxon>Bacillota</taxon>
        <taxon>Bacilli</taxon>
        <taxon>Bacillales</taxon>
        <taxon>Paenibacillaceae</taxon>
        <taxon>Paenibacillus</taxon>
    </lineage>
</organism>
<evidence type="ECO:0000313" key="3">
    <source>
        <dbReference type="Proteomes" id="UP000693672"/>
    </source>
</evidence>
<protein>
    <recommendedName>
        <fullName evidence="1">Activator of Hsp90 ATPase homologue 1/2-like C-terminal domain-containing protein</fullName>
    </recommendedName>
</protein>